<feature type="domain" description="HTH gntR-type" evidence="4">
    <location>
        <begin position="21"/>
        <end position="89"/>
    </location>
</feature>
<dbReference type="SUPFAM" id="SSF48008">
    <property type="entry name" value="GntR ligand-binding domain-like"/>
    <property type="match status" value="1"/>
</dbReference>
<reference evidence="5" key="1">
    <citation type="submission" date="2020-12" db="EMBL/GenBank/DDBJ databases">
        <title>Bacterial taxonomy.</title>
        <authorList>
            <person name="Pan X."/>
        </authorList>
    </citation>
    <scope>NUCLEOTIDE SEQUENCE</scope>
    <source>
        <strain evidence="5">B2012</strain>
    </source>
</reference>
<dbReference type="SUPFAM" id="SSF46785">
    <property type="entry name" value="Winged helix' DNA-binding domain"/>
    <property type="match status" value="1"/>
</dbReference>
<dbReference type="SMART" id="SM00345">
    <property type="entry name" value="HTH_GNTR"/>
    <property type="match status" value="1"/>
</dbReference>
<keyword evidence="2" id="KW-0238">DNA-binding</keyword>
<dbReference type="GO" id="GO:0003677">
    <property type="term" value="F:DNA binding"/>
    <property type="evidence" value="ECO:0007669"/>
    <property type="project" value="UniProtKB-KW"/>
</dbReference>
<dbReference type="SMART" id="SM00895">
    <property type="entry name" value="FCD"/>
    <property type="match status" value="1"/>
</dbReference>
<sequence>MTLDAFILETVPELRDGIGRRSLREVVAGKIAWLIASGILKPGDDLPPERALATALRVSRESVRGGVQILATMGVVAVAHGTRTKVLSDRVDADLVGTRPSLINSYSLEDVHAARLAVERPVVADAAERIDEGVLDILEDLLVQHRAAFEDPVRFLIVDREFHLAIYRVCANPVLADFVSDLYAYMMPHRFRAMAEPDAIRRSFEDHEAILAALKARDRAHTVAAFDVHIRHIYETTMAILARSGGPPAVN</sequence>
<dbReference type="Gene3D" id="1.10.10.10">
    <property type="entry name" value="Winged helix-like DNA-binding domain superfamily/Winged helix DNA-binding domain"/>
    <property type="match status" value="1"/>
</dbReference>
<organism evidence="5 6">
    <name type="scientific">Acuticoccus mangrovi</name>
    <dbReference type="NCBI Taxonomy" id="2796142"/>
    <lineage>
        <taxon>Bacteria</taxon>
        <taxon>Pseudomonadati</taxon>
        <taxon>Pseudomonadota</taxon>
        <taxon>Alphaproteobacteria</taxon>
        <taxon>Hyphomicrobiales</taxon>
        <taxon>Amorphaceae</taxon>
        <taxon>Acuticoccus</taxon>
    </lineage>
</organism>
<proteinExistence type="predicted"/>
<evidence type="ECO:0000256" key="3">
    <source>
        <dbReference type="ARBA" id="ARBA00023163"/>
    </source>
</evidence>
<dbReference type="InterPro" id="IPR011711">
    <property type="entry name" value="GntR_C"/>
</dbReference>
<dbReference type="InterPro" id="IPR000524">
    <property type="entry name" value="Tscrpt_reg_HTH_GntR"/>
</dbReference>
<dbReference type="GO" id="GO:0003700">
    <property type="term" value="F:DNA-binding transcription factor activity"/>
    <property type="evidence" value="ECO:0007669"/>
    <property type="project" value="InterPro"/>
</dbReference>
<keyword evidence="3" id="KW-0804">Transcription</keyword>
<evidence type="ECO:0000256" key="2">
    <source>
        <dbReference type="ARBA" id="ARBA00023125"/>
    </source>
</evidence>
<dbReference type="Proteomes" id="UP000609531">
    <property type="component" value="Unassembled WGS sequence"/>
</dbReference>
<dbReference type="Gene3D" id="1.20.120.530">
    <property type="entry name" value="GntR ligand-binding domain-like"/>
    <property type="match status" value="1"/>
</dbReference>
<dbReference type="PRINTS" id="PR00035">
    <property type="entry name" value="HTHGNTR"/>
</dbReference>
<evidence type="ECO:0000313" key="5">
    <source>
        <dbReference type="EMBL" id="MBJ3774174.1"/>
    </source>
</evidence>
<dbReference type="RefSeq" id="WP_198880075.1">
    <property type="nucleotide sequence ID" value="NZ_JAEKJA010000001.1"/>
</dbReference>
<protein>
    <submittedName>
        <fullName evidence="5">FadR family transcriptional regulator</fullName>
    </submittedName>
</protein>
<dbReference type="InterPro" id="IPR036390">
    <property type="entry name" value="WH_DNA-bd_sf"/>
</dbReference>
<name>A0A934IML2_9HYPH</name>
<dbReference type="EMBL" id="JAEKJA010000001">
    <property type="protein sequence ID" value="MBJ3774174.1"/>
    <property type="molecule type" value="Genomic_DNA"/>
</dbReference>
<evidence type="ECO:0000259" key="4">
    <source>
        <dbReference type="PROSITE" id="PS50949"/>
    </source>
</evidence>
<gene>
    <name evidence="5" type="ORF">JCR33_00630</name>
</gene>
<keyword evidence="6" id="KW-1185">Reference proteome</keyword>
<dbReference type="AlphaFoldDB" id="A0A934IML2"/>
<dbReference type="PANTHER" id="PTHR43537">
    <property type="entry name" value="TRANSCRIPTIONAL REGULATOR, GNTR FAMILY"/>
    <property type="match status" value="1"/>
</dbReference>
<dbReference type="PANTHER" id="PTHR43537:SF5">
    <property type="entry name" value="UXU OPERON TRANSCRIPTIONAL REGULATOR"/>
    <property type="match status" value="1"/>
</dbReference>
<dbReference type="Pfam" id="PF07729">
    <property type="entry name" value="FCD"/>
    <property type="match status" value="1"/>
</dbReference>
<evidence type="ECO:0000313" key="6">
    <source>
        <dbReference type="Proteomes" id="UP000609531"/>
    </source>
</evidence>
<comment type="caution">
    <text evidence="5">The sequence shown here is derived from an EMBL/GenBank/DDBJ whole genome shotgun (WGS) entry which is preliminary data.</text>
</comment>
<dbReference type="CDD" id="cd07377">
    <property type="entry name" value="WHTH_GntR"/>
    <property type="match status" value="1"/>
</dbReference>
<accession>A0A934IML2</accession>
<evidence type="ECO:0000256" key="1">
    <source>
        <dbReference type="ARBA" id="ARBA00023015"/>
    </source>
</evidence>
<dbReference type="InterPro" id="IPR036388">
    <property type="entry name" value="WH-like_DNA-bd_sf"/>
</dbReference>
<dbReference type="InterPro" id="IPR008920">
    <property type="entry name" value="TF_FadR/GntR_C"/>
</dbReference>
<dbReference type="Pfam" id="PF00392">
    <property type="entry name" value="GntR"/>
    <property type="match status" value="1"/>
</dbReference>
<dbReference type="PROSITE" id="PS50949">
    <property type="entry name" value="HTH_GNTR"/>
    <property type="match status" value="1"/>
</dbReference>
<keyword evidence="1" id="KW-0805">Transcription regulation</keyword>